<sequence>SGENDIDESGYEYEEGAINMINMCLTPTDFERYCIGDSWIPSPMSLLETDYRDQQQQSQYLPSRVTATVNTTASIPLGNTMSANLEILTTDINDAVQRALDNWKINNNNSSSNNEILESLCAPINNDHQQTNGKYYDHNHRLTAVNETLPFNYEDYLLSNRNIALLDERDYERNDPDDNILEYDGTPLRISAMLRCSNRNEIRNNDNDISIGNNESDVTRAHPTVHIRNEILNSTNEQSQPTVLDLSVITHSDTAQTITVEQPSSNVPPESVVENHASQNAYNVYRNYDPSTCNNTSQEQRQQARESRHSHGHHRHRHSKH</sequence>
<dbReference type="Proteomes" id="UP000682733">
    <property type="component" value="Unassembled WGS sequence"/>
</dbReference>
<evidence type="ECO:0000313" key="5">
    <source>
        <dbReference type="EMBL" id="CAF3644279.1"/>
    </source>
</evidence>
<name>A0A813WSD6_9BILA</name>
<reference evidence="3" key="1">
    <citation type="submission" date="2021-02" db="EMBL/GenBank/DDBJ databases">
        <authorList>
            <person name="Nowell W R."/>
        </authorList>
    </citation>
    <scope>NUCLEOTIDE SEQUENCE</scope>
</reference>
<dbReference type="EMBL" id="CAJNOQ010000976">
    <property type="protein sequence ID" value="CAF0856506.1"/>
    <property type="molecule type" value="Genomic_DNA"/>
</dbReference>
<organism evidence="3 6">
    <name type="scientific">Didymodactylos carnosus</name>
    <dbReference type="NCBI Taxonomy" id="1234261"/>
    <lineage>
        <taxon>Eukaryota</taxon>
        <taxon>Metazoa</taxon>
        <taxon>Spiralia</taxon>
        <taxon>Gnathifera</taxon>
        <taxon>Rotifera</taxon>
        <taxon>Eurotatoria</taxon>
        <taxon>Bdelloidea</taxon>
        <taxon>Philodinida</taxon>
        <taxon>Philodinidae</taxon>
        <taxon>Didymodactylos</taxon>
    </lineage>
</organism>
<dbReference type="EMBL" id="CAJNOK010000021">
    <property type="protein sequence ID" value="CAF0723267.1"/>
    <property type="molecule type" value="Genomic_DNA"/>
</dbReference>
<feature type="region of interest" description="Disordered" evidence="1">
    <location>
        <begin position="286"/>
        <end position="321"/>
    </location>
</feature>
<evidence type="ECO:0000313" key="6">
    <source>
        <dbReference type="Proteomes" id="UP000663829"/>
    </source>
</evidence>
<evidence type="ECO:0000313" key="2">
    <source>
        <dbReference type="EMBL" id="CAF0723267.1"/>
    </source>
</evidence>
<protein>
    <submittedName>
        <fullName evidence="3">Uncharacterized protein</fullName>
    </submittedName>
</protein>
<dbReference type="Proteomes" id="UP000677228">
    <property type="component" value="Unassembled WGS sequence"/>
</dbReference>
<feature type="compositionally biased region" description="Basic residues" evidence="1">
    <location>
        <begin position="310"/>
        <end position="321"/>
    </location>
</feature>
<evidence type="ECO:0000313" key="3">
    <source>
        <dbReference type="EMBL" id="CAF0856506.1"/>
    </source>
</evidence>
<dbReference type="EMBL" id="CAJOBC010000976">
    <property type="protein sequence ID" value="CAF3644279.1"/>
    <property type="molecule type" value="Genomic_DNA"/>
</dbReference>
<feature type="non-terminal residue" evidence="3">
    <location>
        <position position="1"/>
    </location>
</feature>
<evidence type="ECO:0000256" key="1">
    <source>
        <dbReference type="SAM" id="MobiDB-lite"/>
    </source>
</evidence>
<comment type="caution">
    <text evidence="3">The sequence shown here is derived from an EMBL/GenBank/DDBJ whole genome shotgun (WGS) entry which is preliminary data.</text>
</comment>
<evidence type="ECO:0000313" key="4">
    <source>
        <dbReference type="EMBL" id="CAF3495469.1"/>
    </source>
</evidence>
<dbReference type="EMBL" id="CAJOBA010000021">
    <property type="protein sequence ID" value="CAF3495469.1"/>
    <property type="molecule type" value="Genomic_DNA"/>
</dbReference>
<dbReference type="Proteomes" id="UP000663829">
    <property type="component" value="Unassembled WGS sequence"/>
</dbReference>
<proteinExistence type="predicted"/>
<dbReference type="Proteomes" id="UP000681722">
    <property type="component" value="Unassembled WGS sequence"/>
</dbReference>
<accession>A0A813WSD6</accession>
<dbReference type="AlphaFoldDB" id="A0A813WSD6"/>
<keyword evidence="6" id="KW-1185">Reference proteome</keyword>
<gene>
    <name evidence="3" type="ORF">GPM918_LOCUS6357</name>
    <name evidence="2" type="ORF">OVA965_LOCUS213</name>
    <name evidence="5" type="ORF">SRO942_LOCUS6357</name>
    <name evidence="4" type="ORF">TMI583_LOCUS213</name>
</gene>